<keyword evidence="3" id="KW-1185">Reference proteome</keyword>
<gene>
    <name evidence="2" type="ORF">Poly30_31460</name>
</gene>
<evidence type="ECO:0000256" key="1">
    <source>
        <dbReference type="SAM" id="MobiDB-lite"/>
    </source>
</evidence>
<sequence>MGVAWATSQASAPVTPRLKPDAPEPSGIFFLMPPLDSLLKTGPARTQARQVLRRIEVVEHGRLVDANAS</sequence>
<reference evidence="2 3" key="1">
    <citation type="submission" date="2019-02" db="EMBL/GenBank/DDBJ databases">
        <title>Deep-cultivation of Planctomycetes and their phenomic and genomic characterization uncovers novel biology.</title>
        <authorList>
            <person name="Wiegand S."/>
            <person name="Jogler M."/>
            <person name="Boedeker C."/>
            <person name="Pinto D."/>
            <person name="Vollmers J."/>
            <person name="Rivas-Marin E."/>
            <person name="Kohn T."/>
            <person name="Peeters S.H."/>
            <person name="Heuer A."/>
            <person name="Rast P."/>
            <person name="Oberbeckmann S."/>
            <person name="Bunk B."/>
            <person name="Jeske O."/>
            <person name="Meyerdierks A."/>
            <person name="Storesund J.E."/>
            <person name="Kallscheuer N."/>
            <person name="Luecker S."/>
            <person name="Lage O.M."/>
            <person name="Pohl T."/>
            <person name="Merkel B.J."/>
            <person name="Hornburger P."/>
            <person name="Mueller R.-W."/>
            <person name="Bruemmer F."/>
            <person name="Labrenz M."/>
            <person name="Spormann A.M."/>
            <person name="Op den Camp H."/>
            <person name="Overmann J."/>
            <person name="Amann R."/>
            <person name="Jetten M.S.M."/>
            <person name="Mascher T."/>
            <person name="Medema M.H."/>
            <person name="Devos D.P."/>
            <person name="Kaster A.-K."/>
            <person name="Ovreas L."/>
            <person name="Rohde M."/>
            <person name="Galperin M.Y."/>
            <person name="Jogler C."/>
        </authorList>
    </citation>
    <scope>NUCLEOTIDE SEQUENCE [LARGE SCALE GENOMIC DNA]</scope>
    <source>
        <strain evidence="2 3">Poly30</strain>
    </source>
</reference>
<dbReference type="AlphaFoldDB" id="A0A518EU90"/>
<evidence type="ECO:0000313" key="2">
    <source>
        <dbReference type="EMBL" id="QDV07618.1"/>
    </source>
</evidence>
<name>A0A518EU90_9BACT</name>
<dbReference type="EMBL" id="CP036434">
    <property type="protein sequence ID" value="QDV07618.1"/>
    <property type="molecule type" value="Genomic_DNA"/>
</dbReference>
<protein>
    <submittedName>
        <fullName evidence="2">Uncharacterized protein</fullName>
    </submittedName>
</protein>
<organism evidence="2 3">
    <name type="scientific">Saltatorellus ferox</name>
    <dbReference type="NCBI Taxonomy" id="2528018"/>
    <lineage>
        <taxon>Bacteria</taxon>
        <taxon>Pseudomonadati</taxon>
        <taxon>Planctomycetota</taxon>
        <taxon>Planctomycetia</taxon>
        <taxon>Planctomycetia incertae sedis</taxon>
        <taxon>Saltatorellus</taxon>
    </lineage>
</organism>
<dbReference type="Proteomes" id="UP000320390">
    <property type="component" value="Chromosome"/>
</dbReference>
<evidence type="ECO:0000313" key="3">
    <source>
        <dbReference type="Proteomes" id="UP000320390"/>
    </source>
</evidence>
<feature type="compositionally biased region" description="Polar residues" evidence="1">
    <location>
        <begin position="1"/>
        <end position="12"/>
    </location>
</feature>
<feature type="region of interest" description="Disordered" evidence="1">
    <location>
        <begin position="1"/>
        <end position="20"/>
    </location>
</feature>
<proteinExistence type="predicted"/>
<accession>A0A518EU90</accession>